<keyword evidence="6" id="KW-1185">Reference proteome</keyword>
<feature type="domain" description="Leucine-binding protein" evidence="4">
    <location>
        <begin position="2"/>
        <end position="311"/>
    </location>
</feature>
<name>V5SAP4_9HYPH</name>
<gene>
    <name evidence="5" type="ORF">W911_03800</name>
</gene>
<protein>
    <submittedName>
        <fullName evidence="5">Ethanolamine utilization protein EutM</fullName>
    </submittedName>
</protein>
<organism evidence="5 6">
    <name type="scientific">Hyphomicrobium nitrativorans NL23</name>
    <dbReference type="NCBI Taxonomy" id="1029756"/>
    <lineage>
        <taxon>Bacteria</taxon>
        <taxon>Pseudomonadati</taxon>
        <taxon>Pseudomonadota</taxon>
        <taxon>Alphaproteobacteria</taxon>
        <taxon>Hyphomicrobiales</taxon>
        <taxon>Hyphomicrobiaceae</taxon>
        <taxon>Hyphomicrobium</taxon>
    </lineage>
</organism>
<dbReference type="Pfam" id="PF13458">
    <property type="entry name" value="Peripla_BP_6"/>
    <property type="match status" value="1"/>
</dbReference>
<dbReference type="PANTHER" id="PTHR30483">
    <property type="entry name" value="LEUCINE-SPECIFIC-BINDING PROTEIN"/>
    <property type="match status" value="1"/>
</dbReference>
<reference evidence="5 6" key="1">
    <citation type="journal article" date="2014" name="Genome Announc.">
        <title>Complete Genome Sequence of Hyphomicrobium nitrativorans Strain NL23, a Denitrifying Bacterium Isolated from Biofilm of a Methanol-Fed Denitrification System Treating Seawater at the Montreal Biodome.</title>
        <authorList>
            <person name="Martineau C."/>
            <person name="Villeneuve C."/>
            <person name="Mauffrey F."/>
            <person name="Villemur R."/>
        </authorList>
    </citation>
    <scope>NUCLEOTIDE SEQUENCE [LARGE SCALE GENOMIC DNA]</scope>
    <source>
        <strain evidence="5">NL23</strain>
    </source>
</reference>
<evidence type="ECO:0000313" key="5">
    <source>
        <dbReference type="EMBL" id="AHB47723.1"/>
    </source>
</evidence>
<proteinExistence type="inferred from homology"/>
<evidence type="ECO:0000256" key="2">
    <source>
        <dbReference type="ARBA" id="ARBA00022729"/>
    </source>
</evidence>
<dbReference type="AlphaFoldDB" id="V5SAP4"/>
<accession>V5SAP4</accession>
<comment type="similarity">
    <text evidence="1">Belongs to the leucine-binding protein family.</text>
</comment>
<dbReference type="EMBL" id="CP006912">
    <property type="protein sequence ID" value="AHB47723.1"/>
    <property type="molecule type" value="Genomic_DNA"/>
</dbReference>
<dbReference type="HOGENOM" id="CLU_049010_0_0_5"/>
<evidence type="ECO:0000256" key="3">
    <source>
        <dbReference type="ARBA" id="ARBA00022970"/>
    </source>
</evidence>
<keyword evidence="3" id="KW-0029">Amino-acid transport</keyword>
<dbReference type="STRING" id="1029756.W911_03800"/>
<keyword evidence="2" id="KW-0732">Signal</keyword>
<dbReference type="InterPro" id="IPR051010">
    <property type="entry name" value="BCAA_transport"/>
</dbReference>
<sequence>MRIGMLLPLSGFGPQAATARGMKQGGELALFELDTPLVQLIVKDDGGTAQGAAQAATDAIGEGAEILVGPLTAEATVAVAPVARQANVPVLSFSNDRRAAGPGVYLMSVLPEQEVERIVAYAAARGKRRFAALLPDDGYGQVIEPALHRAAQRHGGSVAAVTRYPLTANAMLEPVRMLADGLRQSTDTVAPVDTLLVAGGAEVLPQIDPILTYSGVRGDTVQFIGTGGWDYPNAGRAQAFVGGWYPGPDPHGWRDYVQRFSRTFGQPPPRLSSLAYDAVSIAITLSSAEPGQRFTTETLTRPAGFTGIDGHLRFRADGLSERAIAVLELQTFGGHVLDPAQSVPPPDGR</sequence>
<dbReference type="CDD" id="cd06339">
    <property type="entry name" value="PBP1_YraM_LppC_lipoprotein-like"/>
    <property type="match status" value="1"/>
</dbReference>
<dbReference type="PATRIC" id="fig|1029756.8.peg.793"/>
<dbReference type="PANTHER" id="PTHR30483:SF6">
    <property type="entry name" value="PERIPLASMIC BINDING PROTEIN OF ABC TRANSPORTER FOR NATURAL AMINO ACIDS"/>
    <property type="match status" value="1"/>
</dbReference>
<dbReference type="Proteomes" id="UP000018542">
    <property type="component" value="Chromosome"/>
</dbReference>
<keyword evidence="3" id="KW-0813">Transport</keyword>
<evidence type="ECO:0000259" key="4">
    <source>
        <dbReference type="Pfam" id="PF13458"/>
    </source>
</evidence>
<dbReference type="Gene3D" id="3.40.50.2300">
    <property type="match status" value="2"/>
</dbReference>
<dbReference type="GO" id="GO:0006865">
    <property type="term" value="P:amino acid transport"/>
    <property type="evidence" value="ECO:0007669"/>
    <property type="project" value="UniProtKB-KW"/>
</dbReference>
<dbReference type="InterPro" id="IPR028082">
    <property type="entry name" value="Peripla_BP_I"/>
</dbReference>
<dbReference type="SUPFAM" id="SSF53822">
    <property type="entry name" value="Periplasmic binding protein-like I"/>
    <property type="match status" value="1"/>
</dbReference>
<evidence type="ECO:0000256" key="1">
    <source>
        <dbReference type="ARBA" id="ARBA00010062"/>
    </source>
</evidence>
<evidence type="ECO:0000313" key="6">
    <source>
        <dbReference type="Proteomes" id="UP000018542"/>
    </source>
</evidence>
<dbReference type="KEGG" id="hni:W911_03800"/>
<dbReference type="InterPro" id="IPR028081">
    <property type="entry name" value="Leu-bd"/>
</dbReference>